<evidence type="ECO:0000256" key="1">
    <source>
        <dbReference type="SAM" id="MobiDB-lite"/>
    </source>
</evidence>
<gene>
    <name evidence="2" type="ORF">P7K49_018978</name>
</gene>
<sequence length="114" mass="12054">MVVSLNTEQSRLSIHQCLIFDLFMSIKVGYQEQVDVRSFGANTVPQTQGLLGASSWGGVTHSAYGFSPKAYITLDLDLQGCSNGSPSVAEDGHTVPEPPTEPPPVLLANPPALG</sequence>
<evidence type="ECO:0000313" key="3">
    <source>
        <dbReference type="Proteomes" id="UP001266305"/>
    </source>
</evidence>
<name>A0ABQ9UW46_SAGOE</name>
<keyword evidence="3" id="KW-1185">Reference proteome</keyword>
<organism evidence="2 3">
    <name type="scientific">Saguinus oedipus</name>
    <name type="common">Cotton-top tamarin</name>
    <name type="synonym">Oedipomidas oedipus</name>
    <dbReference type="NCBI Taxonomy" id="9490"/>
    <lineage>
        <taxon>Eukaryota</taxon>
        <taxon>Metazoa</taxon>
        <taxon>Chordata</taxon>
        <taxon>Craniata</taxon>
        <taxon>Vertebrata</taxon>
        <taxon>Euteleostomi</taxon>
        <taxon>Mammalia</taxon>
        <taxon>Eutheria</taxon>
        <taxon>Euarchontoglires</taxon>
        <taxon>Primates</taxon>
        <taxon>Haplorrhini</taxon>
        <taxon>Platyrrhini</taxon>
        <taxon>Cebidae</taxon>
        <taxon>Callitrichinae</taxon>
        <taxon>Saguinus</taxon>
    </lineage>
</organism>
<dbReference type="EMBL" id="JASSZA010000009">
    <property type="protein sequence ID" value="KAK2101312.1"/>
    <property type="molecule type" value="Genomic_DNA"/>
</dbReference>
<dbReference type="Proteomes" id="UP001266305">
    <property type="component" value="Unassembled WGS sequence"/>
</dbReference>
<feature type="region of interest" description="Disordered" evidence="1">
    <location>
        <begin position="83"/>
        <end position="114"/>
    </location>
</feature>
<evidence type="ECO:0000313" key="2">
    <source>
        <dbReference type="EMBL" id="KAK2101312.1"/>
    </source>
</evidence>
<reference evidence="2 3" key="1">
    <citation type="submission" date="2023-05" db="EMBL/GenBank/DDBJ databases">
        <title>B98-5 Cell Line De Novo Hybrid Assembly: An Optical Mapping Approach.</title>
        <authorList>
            <person name="Kananen K."/>
            <person name="Auerbach J.A."/>
            <person name="Kautto E."/>
            <person name="Blachly J.S."/>
        </authorList>
    </citation>
    <scope>NUCLEOTIDE SEQUENCE [LARGE SCALE GENOMIC DNA]</scope>
    <source>
        <strain evidence="2">B95-8</strain>
        <tissue evidence="2">Cell line</tissue>
    </source>
</reference>
<accession>A0ABQ9UW46</accession>
<feature type="compositionally biased region" description="Pro residues" evidence="1">
    <location>
        <begin position="96"/>
        <end position="105"/>
    </location>
</feature>
<proteinExistence type="predicted"/>
<protein>
    <submittedName>
        <fullName evidence="2">Uncharacterized protein</fullName>
    </submittedName>
</protein>
<comment type="caution">
    <text evidence="2">The sequence shown here is derived from an EMBL/GenBank/DDBJ whole genome shotgun (WGS) entry which is preliminary data.</text>
</comment>